<evidence type="ECO:0000256" key="2">
    <source>
        <dbReference type="ARBA" id="ARBA00007362"/>
    </source>
</evidence>
<keyword evidence="7 8" id="KW-0472">Membrane</keyword>
<evidence type="ECO:0000313" key="10">
    <source>
        <dbReference type="EMBL" id="APJ04099.1"/>
    </source>
</evidence>
<evidence type="ECO:0000256" key="7">
    <source>
        <dbReference type="ARBA" id="ARBA00023136"/>
    </source>
</evidence>
<name>A0A1L4D1L7_9BACT</name>
<evidence type="ECO:0000256" key="1">
    <source>
        <dbReference type="ARBA" id="ARBA00004651"/>
    </source>
</evidence>
<sequence>MPFNRSSQSAGIILVLISFLIWGTAPLYFKSVETVSPLEILCHRIIWSLLFLLIIIISKRNLYKIWEVFKSPRFLFILITTATLISLNWLAYIWSIVNHHLMEASFGYFISPILNVILGMIFLKEKLNKVEIICFLMTLIGILIQFYEMGIRGMGSFIPIFLSLSFGFYALLRKKVAIDSFTGLAVETLLLSPIALSYLIYLAINNQLSFFTSTQISILLSLAGIITSVPLILYVAGSKNMALTKLGFLQYTSPTIQLFIAVYLFHEKISLNKMISFSFVWLALIIFLLNKLNITKHYKKFVTSLKT</sequence>
<accession>A0A1L4D1L7</accession>
<feature type="transmembrane region" description="Helical" evidence="8">
    <location>
        <begin position="45"/>
        <end position="62"/>
    </location>
</feature>
<feature type="transmembrane region" description="Helical" evidence="8">
    <location>
        <begin position="184"/>
        <end position="204"/>
    </location>
</feature>
<evidence type="ECO:0000256" key="6">
    <source>
        <dbReference type="ARBA" id="ARBA00022989"/>
    </source>
</evidence>
<dbReference type="SUPFAM" id="SSF103481">
    <property type="entry name" value="Multidrug resistance efflux transporter EmrE"/>
    <property type="match status" value="2"/>
</dbReference>
<dbReference type="PANTHER" id="PTHR22911:SF137">
    <property type="entry name" value="SOLUTE CARRIER FAMILY 35 MEMBER G2-RELATED"/>
    <property type="match status" value="1"/>
</dbReference>
<evidence type="ECO:0000256" key="4">
    <source>
        <dbReference type="ARBA" id="ARBA00022475"/>
    </source>
</evidence>
<feature type="transmembrane region" description="Helical" evidence="8">
    <location>
        <begin position="271"/>
        <end position="290"/>
    </location>
</feature>
<dbReference type="Pfam" id="PF00892">
    <property type="entry name" value="EamA"/>
    <property type="match status" value="1"/>
</dbReference>
<feature type="transmembrane region" description="Helical" evidence="8">
    <location>
        <begin position="12"/>
        <end position="29"/>
    </location>
</feature>
<dbReference type="OrthoDB" id="369870at2"/>
<evidence type="ECO:0000313" key="11">
    <source>
        <dbReference type="Proteomes" id="UP000184731"/>
    </source>
</evidence>
<evidence type="ECO:0000256" key="8">
    <source>
        <dbReference type="SAM" id="Phobius"/>
    </source>
</evidence>
<organism evidence="10 11">
    <name type="scientific">Silvanigrella aquatica</name>
    <dbReference type="NCBI Taxonomy" id="1915309"/>
    <lineage>
        <taxon>Bacteria</taxon>
        <taxon>Pseudomonadati</taxon>
        <taxon>Bdellovibrionota</taxon>
        <taxon>Oligoflexia</taxon>
        <taxon>Silvanigrellales</taxon>
        <taxon>Silvanigrellaceae</taxon>
        <taxon>Silvanigrella</taxon>
    </lineage>
</organism>
<dbReference type="KEGG" id="saqi:AXG55_09340"/>
<proteinExistence type="inferred from homology"/>
<feature type="transmembrane region" description="Helical" evidence="8">
    <location>
        <begin position="74"/>
        <end position="94"/>
    </location>
</feature>
<dbReference type="GO" id="GO:0005886">
    <property type="term" value="C:plasma membrane"/>
    <property type="evidence" value="ECO:0007669"/>
    <property type="project" value="UniProtKB-SubCell"/>
</dbReference>
<dbReference type="InterPro" id="IPR037185">
    <property type="entry name" value="EmrE-like"/>
</dbReference>
<keyword evidence="6 8" id="KW-1133">Transmembrane helix</keyword>
<evidence type="ECO:0000259" key="9">
    <source>
        <dbReference type="Pfam" id="PF00892"/>
    </source>
</evidence>
<feature type="domain" description="EamA" evidence="9">
    <location>
        <begin position="10"/>
        <end position="144"/>
    </location>
</feature>
<dbReference type="EMBL" id="CP017834">
    <property type="protein sequence ID" value="APJ04099.1"/>
    <property type="molecule type" value="Genomic_DNA"/>
</dbReference>
<feature type="transmembrane region" description="Helical" evidence="8">
    <location>
        <begin position="130"/>
        <end position="147"/>
    </location>
</feature>
<keyword evidence="11" id="KW-1185">Reference proteome</keyword>
<dbReference type="RefSeq" id="WP_148697849.1">
    <property type="nucleotide sequence ID" value="NZ_CP017834.1"/>
</dbReference>
<feature type="transmembrane region" description="Helical" evidence="8">
    <location>
        <begin position="106"/>
        <end position="123"/>
    </location>
</feature>
<evidence type="ECO:0000256" key="5">
    <source>
        <dbReference type="ARBA" id="ARBA00022692"/>
    </source>
</evidence>
<feature type="transmembrane region" description="Helical" evidence="8">
    <location>
        <begin position="153"/>
        <end position="172"/>
    </location>
</feature>
<feature type="transmembrane region" description="Helical" evidence="8">
    <location>
        <begin position="216"/>
        <end position="236"/>
    </location>
</feature>
<protein>
    <recommendedName>
        <fullName evidence="9">EamA domain-containing protein</fullName>
    </recommendedName>
</protein>
<comment type="subcellular location">
    <subcellularLocation>
        <location evidence="1">Cell membrane</location>
        <topology evidence="1">Multi-pass membrane protein</topology>
    </subcellularLocation>
</comment>
<keyword evidence="3" id="KW-0813">Transport</keyword>
<gene>
    <name evidence="10" type="ORF">AXG55_09340</name>
</gene>
<dbReference type="InterPro" id="IPR004626">
    <property type="entry name" value="RarD"/>
</dbReference>
<dbReference type="InterPro" id="IPR000620">
    <property type="entry name" value="EamA_dom"/>
</dbReference>
<dbReference type="PANTHER" id="PTHR22911">
    <property type="entry name" value="ACYL-MALONYL CONDENSING ENZYME-RELATED"/>
    <property type="match status" value="1"/>
</dbReference>
<keyword evidence="4" id="KW-1003">Cell membrane</keyword>
<comment type="similarity">
    <text evidence="2">Belongs to the EamA transporter family.</text>
</comment>
<keyword evidence="5 8" id="KW-0812">Transmembrane</keyword>
<evidence type="ECO:0000256" key="3">
    <source>
        <dbReference type="ARBA" id="ARBA00022448"/>
    </source>
</evidence>
<dbReference type="AlphaFoldDB" id="A0A1L4D1L7"/>
<dbReference type="Proteomes" id="UP000184731">
    <property type="component" value="Chromosome"/>
</dbReference>
<feature type="transmembrane region" description="Helical" evidence="8">
    <location>
        <begin position="248"/>
        <end position="265"/>
    </location>
</feature>
<dbReference type="NCBIfam" id="TIGR00688">
    <property type="entry name" value="rarD"/>
    <property type="match status" value="1"/>
</dbReference>
<reference evidence="10 11" key="1">
    <citation type="submission" date="2016-10" db="EMBL/GenBank/DDBJ databases">
        <title>Silvanigrella aquatica sp. nov., isolated from a freshwater lake located in the Black Forest, Germany, description of Silvanigrellaceae fam. nov., Silvanigrellales ord. nov., reclassification of the order Bdellovibrionales in the class Oligoflexia, reclassification of the families Bacteriovoracaceae and Halobacteriovoraceae in the new order Bacteriovoracales ord. nov., and reclassification of the family Pseudobacteriovoracaceae in the order Oligoflexiales.</title>
        <authorList>
            <person name="Hahn M.W."/>
            <person name="Schmidt J."/>
            <person name="Koll U."/>
            <person name="Rohde M."/>
            <person name="Verbag S."/>
            <person name="Pitt A."/>
            <person name="Nakai R."/>
            <person name="Naganuma T."/>
            <person name="Lang E."/>
        </authorList>
    </citation>
    <scope>NUCLEOTIDE SEQUENCE [LARGE SCALE GENOMIC DNA]</scope>
    <source>
        <strain evidence="10 11">MWH-Nonnen-W8red</strain>
    </source>
</reference>